<organism evidence="2 3">
    <name type="scientific">Cryptolaemus montrouzieri</name>
    <dbReference type="NCBI Taxonomy" id="559131"/>
    <lineage>
        <taxon>Eukaryota</taxon>
        <taxon>Metazoa</taxon>
        <taxon>Ecdysozoa</taxon>
        <taxon>Arthropoda</taxon>
        <taxon>Hexapoda</taxon>
        <taxon>Insecta</taxon>
        <taxon>Pterygota</taxon>
        <taxon>Neoptera</taxon>
        <taxon>Endopterygota</taxon>
        <taxon>Coleoptera</taxon>
        <taxon>Polyphaga</taxon>
        <taxon>Cucujiformia</taxon>
        <taxon>Coccinelloidea</taxon>
        <taxon>Coccinellidae</taxon>
        <taxon>Scymninae</taxon>
        <taxon>Scymnini</taxon>
        <taxon>Cryptolaemus</taxon>
    </lineage>
</organism>
<dbReference type="AlphaFoldDB" id="A0ABD2NLL6"/>
<dbReference type="EMBL" id="JABFTP020000124">
    <property type="protein sequence ID" value="KAL3279598.1"/>
    <property type="molecule type" value="Genomic_DNA"/>
</dbReference>
<evidence type="ECO:0000313" key="2">
    <source>
        <dbReference type="EMBL" id="KAL3279598.1"/>
    </source>
</evidence>
<reference evidence="2 3" key="1">
    <citation type="journal article" date="2021" name="BMC Biol.">
        <title>Horizontally acquired antibacterial genes associated with adaptive radiation of ladybird beetles.</title>
        <authorList>
            <person name="Li H.S."/>
            <person name="Tang X.F."/>
            <person name="Huang Y.H."/>
            <person name="Xu Z.Y."/>
            <person name="Chen M.L."/>
            <person name="Du X.Y."/>
            <person name="Qiu B.Y."/>
            <person name="Chen P.T."/>
            <person name="Zhang W."/>
            <person name="Slipinski A."/>
            <person name="Escalona H.E."/>
            <person name="Waterhouse R.M."/>
            <person name="Zwick A."/>
            <person name="Pang H."/>
        </authorList>
    </citation>
    <scope>NUCLEOTIDE SEQUENCE [LARGE SCALE GENOMIC DNA]</scope>
    <source>
        <strain evidence="2">SYSU2018</strain>
    </source>
</reference>
<protein>
    <submittedName>
        <fullName evidence="2">Uncharacterized protein</fullName>
    </submittedName>
</protein>
<name>A0ABD2NLL6_9CUCU</name>
<accession>A0ABD2NLL6</accession>
<evidence type="ECO:0000313" key="3">
    <source>
        <dbReference type="Proteomes" id="UP001516400"/>
    </source>
</evidence>
<keyword evidence="3" id="KW-1185">Reference proteome</keyword>
<sequence length="144" mass="16596">MYQGRQALNIVYLPINYVILNIRDRNYFALIENLTAEDYSTSEVDEVGDDFIPEISDHDTDTDTDISNAEATTQALPRTENFPKSSSEDEDAQLSRFCYFRCKNNKQPRSFPSRASVSILQNKIILRKPFSNLTENDENDPYNI</sequence>
<evidence type="ECO:0000256" key="1">
    <source>
        <dbReference type="SAM" id="MobiDB-lite"/>
    </source>
</evidence>
<comment type="caution">
    <text evidence="2">The sequence shown here is derived from an EMBL/GenBank/DDBJ whole genome shotgun (WGS) entry which is preliminary data.</text>
</comment>
<proteinExistence type="predicted"/>
<feature type="compositionally biased region" description="Polar residues" evidence="1">
    <location>
        <begin position="66"/>
        <end position="76"/>
    </location>
</feature>
<gene>
    <name evidence="2" type="ORF">HHI36_017104</name>
</gene>
<feature type="region of interest" description="Disordered" evidence="1">
    <location>
        <begin position="51"/>
        <end position="89"/>
    </location>
</feature>
<dbReference type="Proteomes" id="UP001516400">
    <property type="component" value="Unassembled WGS sequence"/>
</dbReference>